<evidence type="ECO:0000313" key="1">
    <source>
        <dbReference type="EMBL" id="KAJ1350776.1"/>
    </source>
</evidence>
<evidence type="ECO:0000313" key="2">
    <source>
        <dbReference type="Proteomes" id="UP001196413"/>
    </source>
</evidence>
<organism evidence="1 2">
    <name type="scientific">Parelaphostrongylus tenuis</name>
    <name type="common">Meningeal worm</name>
    <dbReference type="NCBI Taxonomy" id="148309"/>
    <lineage>
        <taxon>Eukaryota</taxon>
        <taxon>Metazoa</taxon>
        <taxon>Ecdysozoa</taxon>
        <taxon>Nematoda</taxon>
        <taxon>Chromadorea</taxon>
        <taxon>Rhabditida</taxon>
        <taxon>Rhabditina</taxon>
        <taxon>Rhabditomorpha</taxon>
        <taxon>Strongyloidea</taxon>
        <taxon>Metastrongylidae</taxon>
        <taxon>Parelaphostrongylus</taxon>
    </lineage>
</organism>
<reference evidence="1" key="1">
    <citation type="submission" date="2021-06" db="EMBL/GenBank/DDBJ databases">
        <title>Parelaphostrongylus tenuis whole genome reference sequence.</title>
        <authorList>
            <person name="Garwood T.J."/>
            <person name="Larsen P.A."/>
            <person name="Fountain-Jones N.M."/>
            <person name="Garbe J.R."/>
            <person name="Macchietto M.G."/>
            <person name="Kania S.A."/>
            <person name="Gerhold R.W."/>
            <person name="Richards J.E."/>
            <person name="Wolf T.M."/>
        </authorList>
    </citation>
    <scope>NUCLEOTIDE SEQUENCE</scope>
    <source>
        <strain evidence="1">MNPRO001-30</strain>
        <tissue evidence="1">Meninges</tissue>
    </source>
</reference>
<dbReference type="AlphaFoldDB" id="A0AAD5MMW1"/>
<protein>
    <submittedName>
        <fullName evidence="1">Uncharacterized protein</fullName>
    </submittedName>
</protein>
<name>A0AAD5MMW1_PARTN</name>
<proteinExistence type="predicted"/>
<dbReference type="Proteomes" id="UP001196413">
    <property type="component" value="Unassembled WGS sequence"/>
</dbReference>
<dbReference type="EMBL" id="JAHQIW010000942">
    <property type="protein sequence ID" value="KAJ1350776.1"/>
    <property type="molecule type" value="Genomic_DNA"/>
</dbReference>
<sequence length="79" mass="9338">MLPFLFGQLLRRLPSHEKLLEHACIDPEEKKKHGGITMKLQKRKSEYTTYQSDLLKARIEGNIRRNMEPFKTNIIRLTS</sequence>
<gene>
    <name evidence="1" type="ORF">KIN20_006654</name>
</gene>
<keyword evidence="2" id="KW-1185">Reference proteome</keyword>
<accession>A0AAD5MMW1</accession>
<comment type="caution">
    <text evidence="1">The sequence shown here is derived from an EMBL/GenBank/DDBJ whole genome shotgun (WGS) entry which is preliminary data.</text>
</comment>